<feature type="non-terminal residue" evidence="1">
    <location>
        <position position="149"/>
    </location>
</feature>
<dbReference type="PANTHER" id="PTHR47691">
    <property type="entry name" value="REGULATOR-RELATED"/>
    <property type="match status" value="1"/>
</dbReference>
<feature type="non-terminal residue" evidence="1">
    <location>
        <position position="1"/>
    </location>
</feature>
<evidence type="ECO:0000313" key="2">
    <source>
        <dbReference type="Proteomes" id="UP001307760"/>
    </source>
</evidence>
<dbReference type="EMBL" id="JAZBJP010000165">
    <property type="protein sequence ID" value="MEE4425588.1"/>
    <property type="molecule type" value="Genomic_DNA"/>
</dbReference>
<sequence length="149" mass="17086">LESVREYGAEWLAATGDTRRMRRRHRDWFLGLATWCELDWFSPRQAEVAARIDSELPNLRRAMECSMESADEVHLAQHLAGSLWFYWAGCGRLSEGRYWLEHVLEEPTPYDASRLKVLWVLGYVAVLQGDAVGAVSALQECREEAERSG</sequence>
<accession>A0ABU7P379</accession>
<protein>
    <submittedName>
        <fullName evidence="1">Regulator</fullName>
    </submittedName>
</protein>
<keyword evidence="2" id="KW-1185">Reference proteome</keyword>
<reference evidence="1 2" key="1">
    <citation type="submission" date="2023-12" db="EMBL/GenBank/DDBJ databases">
        <title>30 novel species of actinomycetes from the DSMZ collection.</title>
        <authorList>
            <person name="Nouioui I."/>
        </authorList>
    </citation>
    <scope>NUCLEOTIDE SEQUENCE [LARGE SCALE GENOMIC DNA]</scope>
    <source>
        <strain evidence="1 2">DSM 41528</strain>
    </source>
</reference>
<organism evidence="1 2">
    <name type="scientific">Streptomyces bugieae</name>
    <dbReference type="NCBI Taxonomy" id="3098223"/>
    <lineage>
        <taxon>Bacteria</taxon>
        <taxon>Bacillati</taxon>
        <taxon>Actinomycetota</taxon>
        <taxon>Actinomycetes</taxon>
        <taxon>Kitasatosporales</taxon>
        <taxon>Streptomycetaceae</taxon>
        <taxon>Streptomyces</taxon>
    </lineage>
</organism>
<dbReference type="PANTHER" id="PTHR47691:SF3">
    <property type="entry name" value="HTH-TYPE TRANSCRIPTIONAL REGULATOR RV0890C-RELATED"/>
    <property type="match status" value="1"/>
</dbReference>
<comment type="caution">
    <text evidence="1">The sequence shown here is derived from an EMBL/GenBank/DDBJ whole genome shotgun (WGS) entry which is preliminary data.</text>
</comment>
<dbReference type="Proteomes" id="UP001307760">
    <property type="component" value="Unassembled WGS sequence"/>
</dbReference>
<proteinExistence type="predicted"/>
<name>A0ABU7P379_9ACTN</name>
<evidence type="ECO:0000313" key="1">
    <source>
        <dbReference type="EMBL" id="MEE4425588.1"/>
    </source>
</evidence>
<gene>
    <name evidence="1" type="ORF">V2J85_40720</name>
</gene>